<dbReference type="Pfam" id="PF04093">
    <property type="entry name" value="MreD"/>
    <property type="match status" value="1"/>
</dbReference>
<feature type="transmembrane region" description="Helical" evidence="8">
    <location>
        <begin position="33"/>
        <end position="51"/>
    </location>
</feature>
<comment type="caution">
    <text evidence="9">The sequence shown here is derived from an EMBL/GenBank/DDBJ whole genome shotgun (WGS) entry which is preliminary data.</text>
</comment>
<comment type="subcellular location">
    <subcellularLocation>
        <location evidence="1">Cell membrane</location>
        <topology evidence="1">Multi-pass membrane protein</topology>
    </subcellularLocation>
</comment>
<evidence type="ECO:0000256" key="3">
    <source>
        <dbReference type="ARBA" id="ARBA00022475"/>
    </source>
</evidence>
<evidence type="ECO:0000256" key="6">
    <source>
        <dbReference type="ARBA" id="ARBA00022989"/>
    </source>
</evidence>
<protein>
    <submittedName>
        <fullName evidence="9">Rod shape-determining protein MreD</fullName>
    </submittedName>
</protein>
<proteinExistence type="inferred from homology"/>
<keyword evidence="7 8" id="KW-0472">Membrane</keyword>
<dbReference type="GO" id="GO:0008360">
    <property type="term" value="P:regulation of cell shape"/>
    <property type="evidence" value="ECO:0007669"/>
    <property type="project" value="UniProtKB-KW"/>
</dbReference>
<accession>A0A366IHX4</accession>
<gene>
    <name evidence="9" type="ORF">DES36_101118</name>
</gene>
<evidence type="ECO:0000256" key="2">
    <source>
        <dbReference type="ARBA" id="ARBA00007776"/>
    </source>
</evidence>
<evidence type="ECO:0000313" key="10">
    <source>
        <dbReference type="Proteomes" id="UP000253490"/>
    </source>
</evidence>
<keyword evidence="4 8" id="KW-0812">Transmembrane</keyword>
<dbReference type="InterPro" id="IPR007227">
    <property type="entry name" value="Cell_shape_determining_MreD"/>
</dbReference>
<feature type="transmembrane region" description="Helical" evidence="8">
    <location>
        <begin position="132"/>
        <end position="151"/>
    </location>
</feature>
<feature type="transmembrane region" description="Helical" evidence="8">
    <location>
        <begin position="63"/>
        <end position="83"/>
    </location>
</feature>
<organism evidence="9 10">
    <name type="scientific">Alkalibaculum bacchi</name>
    <dbReference type="NCBI Taxonomy" id="645887"/>
    <lineage>
        <taxon>Bacteria</taxon>
        <taxon>Bacillati</taxon>
        <taxon>Bacillota</taxon>
        <taxon>Clostridia</taxon>
        <taxon>Eubacteriales</taxon>
        <taxon>Eubacteriaceae</taxon>
        <taxon>Alkalibaculum</taxon>
    </lineage>
</organism>
<comment type="similarity">
    <text evidence="2">Belongs to the MreD family.</text>
</comment>
<dbReference type="RefSeq" id="WP_113919278.1">
    <property type="nucleotide sequence ID" value="NZ_QNRX01000001.1"/>
</dbReference>
<sequence>MNIVKLSVILLIELILQSTVFQFFNLSGRYPDLLLISLICFSILLGRKQSYTLGFVIGLLGDILYGDFIGLYALSFLLTAFITSVMSENMFKDSLLAPISVFPIGVIINHGARVLILYLIGNHISIINYLKFFNLTYWVINFMALLLIYPLSLRWIRNSH</sequence>
<feature type="transmembrane region" description="Helical" evidence="8">
    <location>
        <begin position="95"/>
        <end position="120"/>
    </location>
</feature>
<evidence type="ECO:0000256" key="5">
    <source>
        <dbReference type="ARBA" id="ARBA00022960"/>
    </source>
</evidence>
<dbReference type="NCBIfam" id="TIGR03426">
    <property type="entry name" value="shape_MreD"/>
    <property type="match status" value="1"/>
</dbReference>
<dbReference type="Proteomes" id="UP000253490">
    <property type="component" value="Unassembled WGS sequence"/>
</dbReference>
<keyword evidence="3" id="KW-1003">Cell membrane</keyword>
<dbReference type="AlphaFoldDB" id="A0A366IHX4"/>
<reference evidence="9 10" key="1">
    <citation type="submission" date="2018-06" db="EMBL/GenBank/DDBJ databases">
        <title>Genomic Encyclopedia of Type Strains, Phase IV (KMG-IV): sequencing the most valuable type-strain genomes for metagenomic binning, comparative biology and taxonomic classification.</title>
        <authorList>
            <person name="Goeker M."/>
        </authorList>
    </citation>
    <scope>NUCLEOTIDE SEQUENCE [LARGE SCALE GENOMIC DNA]</scope>
    <source>
        <strain evidence="9 10">DSM 22112</strain>
    </source>
</reference>
<evidence type="ECO:0000256" key="7">
    <source>
        <dbReference type="ARBA" id="ARBA00023136"/>
    </source>
</evidence>
<dbReference type="OrthoDB" id="9796616at2"/>
<evidence type="ECO:0000256" key="4">
    <source>
        <dbReference type="ARBA" id="ARBA00022692"/>
    </source>
</evidence>
<keyword evidence="10" id="KW-1185">Reference proteome</keyword>
<name>A0A366IHX4_9FIRM</name>
<dbReference type="EMBL" id="QNRX01000001">
    <property type="protein sequence ID" value="RBP70065.1"/>
    <property type="molecule type" value="Genomic_DNA"/>
</dbReference>
<evidence type="ECO:0000256" key="8">
    <source>
        <dbReference type="SAM" id="Phobius"/>
    </source>
</evidence>
<dbReference type="GO" id="GO:0005886">
    <property type="term" value="C:plasma membrane"/>
    <property type="evidence" value="ECO:0007669"/>
    <property type="project" value="UniProtKB-SubCell"/>
</dbReference>
<keyword evidence="5" id="KW-0133">Cell shape</keyword>
<keyword evidence="6 8" id="KW-1133">Transmembrane helix</keyword>
<feature type="transmembrane region" description="Helical" evidence="8">
    <location>
        <begin position="6"/>
        <end position="26"/>
    </location>
</feature>
<evidence type="ECO:0000313" key="9">
    <source>
        <dbReference type="EMBL" id="RBP70065.1"/>
    </source>
</evidence>
<evidence type="ECO:0000256" key="1">
    <source>
        <dbReference type="ARBA" id="ARBA00004651"/>
    </source>
</evidence>